<dbReference type="InterPro" id="IPR048981">
    <property type="entry name" value="AP5B1_C"/>
</dbReference>
<dbReference type="GO" id="GO:0005765">
    <property type="term" value="C:lysosomal membrane"/>
    <property type="evidence" value="ECO:0007669"/>
    <property type="project" value="TreeGrafter"/>
</dbReference>
<evidence type="ECO:0000313" key="9">
    <source>
        <dbReference type="Ensembl" id="ENSKMAP00000027536.1"/>
    </source>
</evidence>
<evidence type="ECO:0000259" key="6">
    <source>
        <dbReference type="Pfam" id="PF21588"/>
    </source>
</evidence>
<dbReference type="AlphaFoldDB" id="A0A3Q3BDW2"/>
<reference evidence="9" key="2">
    <citation type="submission" date="2025-09" db="UniProtKB">
        <authorList>
            <consortium name="Ensembl"/>
        </authorList>
    </citation>
    <scope>IDENTIFICATION</scope>
</reference>
<dbReference type="Pfam" id="PF21590">
    <property type="entry name" value="AP5B1_C"/>
    <property type="match status" value="1"/>
</dbReference>
<keyword evidence="10" id="KW-1185">Reference proteome</keyword>
<dbReference type="RefSeq" id="XP_017297115.1">
    <property type="nucleotide sequence ID" value="XM_017441626.3"/>
</dbReference>
<evidence type="ECO:0000259" key="5">
    <source>
        <dbReference type="Pfam" id="PF21587"/>
    </source>
</evidence>
<keyword evidence="2" id="KW-0813">Transport</keyword>
<organism evidence="9 10">
    <name type="scientific">Kryptolebias marmoratus</name>
    <name type="common">Mangrove killifish</name>
    <name type="synonym">Rivulus marmoratus</name>
    <dbReference type="NCBI Taxonomy" id="37003"/>
    <lineage>
        <taxon>Eukaryota</taxon>
        <taxon>Metazoa</taxon>
        <taxon>Chordata</taxon>
        <taxon>Craniata</taxon>
        <taxon>Vertebrata</taxon>
        <taxon>Euteleostomi</taxon>
        <taxon>Actinopterygii</taxon>
        <taxon>Neopterygii</taxon>
        <taxon>Teleostei</taxon>
        <taxon>Neoteleostei</taxon>
        <taxon>Acanthomorphata</taxon>
        <taxon>Ovalentaria</taxon>
        <taxon>Atherinomorphae</taxon>
        <taxon>Cyprinodontiformes</taxon>
        <taxon>Rivulidae</taxon>
        <taxon>Kryptolebias</taxon>
    </lineage>
</organism>
<dbReference type="InterPro" id="IPR038741">
    <property type="entry name" value="AP5B1"/>
</dbReference>
<evidence type="ECO:0000259" key="8">
    <source>
        <dbReference type="Pfam" id="PF21590"/>
    </source>
</evidence>
<dbReference type="OrthoDB" id="646197at2759"/>
<evidence type="ECO:0000313" key="10">
    <source>
        <dbReference type="Proteomes" id="UP000264800"/>
    </source>
</evidence>
<dbReference type="Pfam" id="PF21588">
    <property type="entry name" value="AP5B1_middle"/>
    <property type="match status" value="1"/>
</dbReference>
<dbReference type="CTD" id="91056"/>
<feature type="domain" description="AP5B1 C-terminal" evidence="8">
    <location>
        <begin position="830"/>
        <end position="927"/>
    </location>
</feature>
<accession>A0A3Q3BDW2</accession>
<dbReference type="STRING" id="37003.ENSKMAP00000027536"/>
<evidence type="ECO:0000256" key="2">
    <source>
        <dbReference type="ARBA" id="ARBA00022448"/>
    </source>
</evidence>
<dbReference type="GeneID" id="108251366"/>
<dbReference type="PANTHER" id="PTHR34033">
    <property type="entry name" value="AP-5 COMPLEX SUBUNIT BETA-1"/>
    <property type="match status" value="1"/>
</dbReference>
<keyword evidence="3" id="KW-0653">Protein transport</keyword>
<sequence>MSTMTSDWLERVGSFRSCPSKFLSETNPEVFLTELLRELRDDRASYSVKMVLLSPLCEYPTLLCLSDPAGEETALDLMSVFAQCPPASTQFRCQLLVALTCVLISSSCVRIRSRASLDFLGLVFQVVRDTSDISRNGPQRSLRATACDCLRELEDCCPSLLTQHLELLGGLRQQETSGLHQAYVGLHTVVLRNAVYRLSQEPGAGAEHLKALLGGTTSADQDSFQTEGKDSAGLGSLILGPMGSVPTLHTGADCKELKSILSSLLEESYLLTPLYQVVLLHRLTEVVAMVPGVPPAILRAQLLRLLGTSEVCLFHVALLMKGAFTDSLFSAEDEAFVLKRLVVLSQHPVLSTPEKLFYMDCILHFPENRPISCGDSDEALPVLLTPQLAAALLPTLFNDGATLLARLRLLSLVYLEEGEVGGRGLAYLYDQLMSLLRVVESGGNREIVVTFFRAAFLFLLSFSHVEQFCSGMSRQLCQLYLQHPQLAPHLINMANQTQERLSESSWASGLLRGLQKAITEVPPAQLTLQALGWHLKVLARVAEEAEIGQRSSLNFLSSVIASSSLSVGGNWRLGNCVLGVCRCVLLHPTLDSLLIPLADILQHLSCYHGDTDIQDHARLYYSLLTTLSQEKLVAMLAQGSTTGGHQVKKRMLSCLMAESEGLTSMLTAHQTSQPILRLTEAPQQLELKQNCDPQGTEVDKASETYRAQFSDPHFASEIPLKYQLTHTEGSDPRFDQIFSIRLHFSLTDRHYEQLEDMSVPCLFRERPPPIVKLRLKPRQPYPTTLHISAIFTTRDGFSWHTELPDVHVAFQQVFLPLPAPPNWAPGSRLKVFQELWDEICSEAGDGAVSLFCCQLRGPSLKALLKEHLLPFLLSDPSGEEEFRVLVFLPPQNHVLLKIRAEEDAVHFNMASDNWQLLPHVNSYLLTVTSDRQLLALF</sequence>
<feature type="domain" description="AP-5 complex subunit beta-1 beta-barrel" evidence="7">
    <location>
        <begin position="736"/>
        <end position="806"/>
    </location>
</feature>
<dbReference type="GO" id="GO:0030119">
    <property type="term" value="C:AP-type membrane coat adaptor complex"/>
    <property type="evidence" value="ECO:0007669"/>
    <property type="project" value="TreeGrafter"/>
</dbReference>
<dbReference type="InterPro" id="IPR048980">
    <property type="entry name" value="AP5B1_barrel"/>
</dbReference>
<evidence type="ECO:0000259" key="7">
    <source>
        <dbReference type="Pfam" id="PF21589"/>
    </source>
</evidence>
<dbReference type="PANTHER" id="PTHR34033:SF1">
    <property type="entry name" value="AP-5 COMPLEX SUBUNIT BETA-1"/>
    <property type="match status" value="1"/>
</dbReference>
<dbReference type="GeneTree" id="ENSGT00530000064721"/>
<name>A0A3Q3BDW2_KRYMA</name>
<evidence type="ECO:0000256" key="4">
    <source>
        <dbReference type="ARBA" id="ARBA00032431"/>
    </source>
</evidence>
<feature type="domain" description="AP-5 complex subunit beta-1 N-terminal" evidence="5">
    <location>
        <begin position="34"/>
        <end position="103"/>
    </location>
</feature>
<dbReference type="Pfam" id="PF21589">
    <property type="entry name" value="AP5B1_barrel"/>
    <property type="match status" value="1"/>
</dbReference>
<dbReference type="InterPro" id="IPR048979">
    <property type="entry name" value="AP5B1_middle"/>
</dbReference>
<proteinExistence type="predicted"/>
<dbReference type="KEGG" id="kmr:108251366"/>
<evidence type="ECO:0000256" key="1">
    <source>
        <dbReference type="ARBA" id="ARBA00018167"/>
    </source>
</evidence>
<dbReference type="GO" id="GO:0015031">
    <property type="term" value="P:protein transport"/>
    <property type="evidence" value="ECO:0007669"/>
    <property type="project" value="UniProtKB-KW"/>
</dbReference>
<dbReference type="Pfam" id="PF21587">
    <property type="entry name" value="AP5B1_N"/>
    <property type="match status" value="1"/>
</dbReference>
<evidence type="ECO:0000256" key="3">
    <source>
        <dbReference type="ARBA" id="ARBA00022927"/>
    </source>
</evidence>
<dbReference type="Proteomes" id="UP000264800">
    <property type="component" value="Unplaced"/>
</dbReference>
<reference evidence="9" key="1">
    <citation type="submission" date="2025-08" db="UniProtKB">
        <authorList>
            <consortium name="Ensembl"/>
        </authorList>
    </citation>
    <scope>IDENTIFICATION</scope>
</reference>
<feature type="domain" description="AP5B1 middle" evidence="6">
    <location>
        <begin position="253"/>
        <end position="632"/>
    </location>
</feature>
<dbReference type="Ensembl" id="ENSKMAT00000027882.1">
    <property type="protein sequence ID" value="ENSKMAP00000027536.1"/>
    <property type="gene ID" value="ENSKMAG00000020423.1"/>
</dbReference>
<dbReference type="InterPro" id="IPR048978">
    <property type="entry name" value="AP5B1_N"/>
</dbReference>
<dbReference type="GO" id="GO:0016197">
    <property type="term" value="P:endosomal transport"/>
    <property type="evidence" value="ECO:0007669"/>
    <property type="project" value="InterPro"/>
</dbReference>
<protein>
    <recommendedName>
        <fullName evidence="1">AP-5 complex subunit beta-1</fullName>
    </recommendedName>
    <alternativeName>
        <fullName evidence="4">Adaptor-related protein complex 5 beta subunit</fullName>
    </alternativeName>
</protein>
<dbReference type="OMA" id="SHHLEPF"/>